<evidence type="ECO:0000313" key="2">
    <source>
        <dbReference type="Proteomes" id="UP000663843"/>
    </source>
</evidence>
<evidence type="ECO:0000313" key="1">
    <source>
        <dbReference type="EMBL" id="CAE6537896.1"/>
    </source>
</evidence>
<reference evidence="1" key="1">
    <citation type="submission" date="2021-01" db="EMBL/GenBank/DDBJ databases">
        <authorList>
            <person name="Kaushik A."/>
        </authorList>
    </citation>
    <scope>NUCLEOTIDE SEQUENCE</scope>
    <source>
        <strain evidence="1">AG2-2IIIB</strain>
    </source>
</reference>
<dbReference type="Proteomes" id="UP000663843">
    <property type="component" value="Unassembled WGS sequence"/>
</dbReference>
<protein>
    <submittedName>
        <fullName evidence="1">Uncharacterized protein</fullName>
    </submittedName>
</protein>
<gene>
    <name evidence="1" type="ORF">RDB_LOCUS190154</name>
</gene>
<dbReference type="EMBL" id="CAJMWT010009329">
    <property type="protein sequence ID" value="CAE6537896.1"/>
    <property type="molecule type" value="Genomic_DNA"/>
</dbReference>
<accession>A0A8H3HUZ0</accession>
<proteinExistence type="predicted"/>
<name>A0A8H3HUZ0_9AGAM</name>
<comment type="caution">
    <text evidence="1">The sequence shown here is derived from an EMBL/GenBank/DDBJ whole genome shotgun (WGS) entry which is preliminary data.</text>
</comment>
<dbReference type="AlphaFoldDB" id="A0A8H3HUZ0"/>
<sequence>MDSPLLKSLSVGVGSVRQVIYAPSNFGFDATQASDDSTSTSNPNRKLHLNQYEILMFSPEQLQRKEMHLIKQLKLAPIILPNELLRLIAV</sequence>
<organism evidence="1 2">
    <name type="scientific">Rhizoctonia solani</name>
    <dbReference type="NCBI Taxonomy" id="456999"/>
    <lineage>
        <taxon>Eukaryota</taxon>
        <taxon>Fungi</taxon>
        <taxon>Dikarya</taxon>
        <taxon>Basidiomycota</taxon>
        <taxon>Agaricomycotina</taxon>
        <taxon>Agaricomycetes</taxon>
        <taxon>Cantharellales</taxon>
        <taxon>Ceratobasidiaceae</taxon>
        <taxon>Rhizoctonia</taxon>
    </lineage>
</organism>